<evidence type="ECO:0000256" key="8">
    <source>
        <dbReference type="PIRSR" id="PIRSR602403-1"/>
    </source>
</evidence>
<reference evidence="10" key="1">
    <citation type="submission" date="2021-03" db="EMBL/GenBank/DDBJ databases">
        <title>Comparative genomics and phylogenomic investigation of the class Geoglossomycetes provide insights into ecological specialization and systematics.</title>
        <authorList>
            <person name="Melie T."/>
            <person name="Pirro S."/>
            <person name="Miller A.N."/>
            <person name="Quandt A."/>
        </authorList>
    </citation>
    <scope>NUCLEOTIDE SEQUENCE</scope>
    <source>
        <strain evidence="10">CAQ_001_2017</strain>
    </source>
</reference>
<evidence type="ECO:0000256" key="1">
    <source>
        <dbReference type="ARBA" id="ARBA00001971"/>
    </source>
</evidence>
<organism evidence="10 11">
    <name type="scientific">Trichoglossum hirsutum</name>
    <dbReference type="NCBI Taxonomy" id="265104"/>
    <lineage>
        <taxon>Eukaryota</taxon>
        <taxon>Fungi</taxon>
        <taxon>Dikarya</taxon>
        <taxon>Ascomycota</taxon>
        <taxon>Pezizomycotina</taxon>
        <taxon>Geoglossomycetes</taxon>
        <taxon>Geoglossales</taxon>
        <taxon>Geoglossaceae</taxon>
        <taxon>Trichoglossum</taxon>
    </lineage>
</organism>
<dbReference type="GO" id="GO:0020037">
    <property type="term" value="F:heme binding"/>
    <property type="evidence" value="ECO:0007669"/>
    <property type="project" value="InterPro"/>
</dbReference>
<evidence type="ECO:0000256" key="2">
    <source>
        <dbReference type="ARBA" id="ARBA00010617"/>
    </source>
</evidence>
<dbReference type="Proteomes" id="UP000750711">
    <property type="component" value="Unassembled WGS sequence"/>
</dbReference>
<evidence type="ECO:0000256" key="4">
    <source>
        <dbReference type="ARBA" id="ARBA00022723"/>
    </source>
</evidence>
<dbReference type="InterPro" id="IPR036396">
    <property type="entry name" value="Cyt_P450_sf"/>
</dbReference>
<feature type="binding site" description="axial binding residue" evidence="8">
    <location>
        <position position="466"/>
    </location>
    <ligand>
        <name>heme</name>
        <dbReference type="ChEBI" id="CHEBI:30413"/>
    </ligand>
    <ligandPart>
        <name>Fe</name>
        <dbReference type="ChEBI" id="CHEBI:18248"/>
    </ligandPart>
</feature>
<dbReference type="PRINTS" id="PR00465">
    <property type="entry name" value="EP450IV"/>
</dbReference>
<protein>
    <recommendedName>
        <fullName evidence="12">Cytochrome P450</fullName>
    </recommendedName>
</protein>
<gene>
    <name evidence="10" type="ORF">GP486_001771</name>
</gene>
<dbReference type="Gene3D" id="1.10.630.10">
    <property type="entry name" value="Cytochrome P450"/>
    <property type="match status" value="1"/>
</dbReference>
<dbReference type="PANTHER" id="PTHR46206:SF1">
    <property type="entry name" value="P450, PUTATIVE (EUROFUNG)-RELATED"/>
    <property type="match status" value="1"/>
</dbReference>
<keyword evidence="7 9" id="KW-0503">Monooxygenase</keyword>
<dbReference type="InterPro" id="IPR002403">
    <property type="entry name" value="Cyt_P450_E_grp-IV"/>
</dbReference>
<keyword evidence="3 8" id="KW-0349">Heme</keyword>
<dbReference type="InterPro" id="IPR001128">
    <property type="entry name" value="Cyt_P450"/>
</dbReference>
<keyword evidence="11" id="KW-1185">Reference proteome</keyword>
<evidence type="ECO:0000256" key="9">
    <source>
        <dbReference type="RuleBase" id="RU000461"/>
    </source>
</evidence>
<evidence type="ECO:0000256" key="5">
    <source>
        <dbReference type="ARBA" id="ARBA00023002"/>
    </source>
</evidence>
<comment type="similarity">
    <text evidence="2 9">Belongs to the cytochrome P450 family.</text>
</comment>
<keyword evidence="4 8" id="KW-0479">Metal-binding</keyword>
<keyword evidence="6 8" id="KW-0408">Iron</keyword>
<dbReference type="PROSITE" id="PS00086">
    <property type="entry name" value="CYTOCHROME_P450"/>
    <property type="match status" value="1"/>
</dbReference>
<evidence type="ECO:0008006" key="12">
    <source>
        <dbReference type="Google" id="ProtNLM"/>
    </source>
</evidence>
<evidence type="ECO:0000313" key="10">
    <source>
        <dbReference type="EMBL" id="KAH0564835.1"/>
    </source>
</evidence>
<comment type="cofactor">
    <cofactor evidence="1 8">
        <name>heme</name>
        <dbReference type="ChEBI" id="CHEBI:30413"/>
    </cofactor>
</comment>
<dbReference type="AlphaFoldDB" id="A0A9P8LFI1"/>
<dbReference type="CDD" id="cd11041">
    <property type="entry name" value="CYP503A1-like"/>
    <property type="match status" value="1"/>
</dbReference>
<name>A0A9P8LFI1_9PEZI</name>
<sequence length="525" mass="59161">MLLDADLTVLLFGLVVVSLVLSHIHSRLFSRASLPDELPWVGAKGSALSRAKAVLLSVVKTRQYLEEGYYKYSKQNKPYVLPNILTGPEVIIPMSQLRWLLEQPDSILSQNEVNRQFLEADYTMLHPNIIRDTVHERVIRREMTNQLGPLTEDMVDEVEFALEQNWGVDTEEWREVPVYDTMADIIRRISNRVLVGVPLCRDKDYLKSSGSFSRNVVITAGMINLLPHFLRPYIIPMIQKRKEQIAKNEKFPVSSYKEQNDYIQWALRHAFKHWDPNERTSEMISKRLAVLSFAAIQSSVITMTNTLFDLVSSPFAAGFMSDLRNEVELELGQESGSWTKTCLARMTHIDSALRESMRLCGFVSRGVLKMVVAPEGVTLPDGTHLPPGTKVGVSAYSIHHDESAYSGAYIYDAFRFSRPSKDAAKVECVTANKAEKAARDALKGKTPALVTTSDTFMAFSHGRHACPGRFFAAHQLKLTLAHIMLNYDIEPLAERPENKWLVSSIGPPMKSTIRVKRRPGTVGAI</sequence>
<dbReference type="InterPro" id="IPR017972">
    <property type="entry name" value="Cyt_P450_CS"/>
</dbReference>
<evidence type="ECO:0000256" key="6">
    <source>
        <dbReference type="ARBA" id="ARBA00023004"/>
    </source>
</evidence>
<dbReference type="PANTHER" id="PTHR46206">
    <property type="entry name" value="CYTOCHROME P450"/>
    <property type="match status" value="1"/>
</dbReference>
<evidence type="ECO:0000313" key="11">
    <source>
        <dbReference type="Proteomes" id="UP000750711"/>
    </source>
</evidence>
<evidence type="ECO:0000256" key="3">
    <source>
        <dbReference type="ARBA" id="ARBA00022617"/>
    </source>
</evidence>
<dbReference type="GO" id="GO:0005506">
    <property type="term" value="F:iron ion binding"/>
    <property type="evidence" value="ECO:0007669"/>
    <property type="project" value="InterPro"/>
</dbReference>
<accession>A0A9P8LFI1</accession>
<dbReference type="SUPFAM" id="SSF48264">
    <property type="entry name" value="Cytochrome P450"/>
    <property type="match status" value="1"/>
</dbReference>
<keyword evidence="5 9" id="KW-0560">Oxidoreductase</keyword>
<dbReference type="EMBL" id="JAGHQM010000171">
    <property type="protein sequence ID" value="KAH0564835.1"/>
    <property type="molecule type" value="Genomic_DNA"/>
</dbReference>
<dbReference type="GO" id="GO:0016705">
    <property type="term" value="F:oxidoreductase activity, acting on paired donors, with incorporation or reduction of molecular oxygen"/>
    <property type="evidence" value="ECO:0007669"/>
    <property type="project" value="InterPro"/>
</dbReference>
<comment type="caution">
    <text evidence="10">The sequence shown here is derived from an EMBL/GenBank/DDBJ whole genome shotgun (WGS) entry which is preliminary data.</text>
</comment>
<evidence type="ECO:0000256" key="7">
    <source>
        <dbReference type="ARBA" id="ARBA00023033"/>
    </source>
</evidence>
<dbReference type="Pfam" id="PF00067">
    <property type="entry name" value="p450"/>
    <property type="match status" value="1"/>
</dbReference>
<dbReference type="GO" id="GO:0004497">
    <property type="term" value="F:monooxygenase activity"/>
    <property type="evidence" value="ECO:0007669"/>
    <property type="project" value="UniProtKB-KW"/>
</dbReference>
<proteinExistence type="inferred from homology"/>